<dbReference type="InterPro" id="IPR001471">
    <property type="entry name" value="AP2/ERF_dom"/>
</dbReference>
<dbReference type="EMBL" id="LUHQ01000005">
    <property type="protein sequence ID" value="OAO95859.1"/>
    <property type="molecule type" value="Genomic_DNA"/>
</dbReference>
<evidence type="ECO:0000256" key="2">
    <source>
        <dbReference type="ARBA" id="ARBA00022737"/>
    </source>
</evidence>
<evidence type="ECO:0000256" key="1">
    <source>
        <dbReference type="ARBA" id="ARBA00004123"/>
    </source>
</evidence>
<evidence type="ECO:0000256" key="6">
    <source>
        <dbReference type="ARBA" id="ARBA00023242"/>
    </source>
</evidence>
<proteinExistence type="inferred from homology"/>
<dbReference type="PROSITE" id="PS51032">
    <property type="entry name" value="AP2_ERF"/>
    <property type="match status" value="1"/>
</dbReference>
<keyword evidence="5" id="KW-0804">Transcription</keyword>
<evidence type="ECO:0000313" key="9">
    <source>
        <dbReference type="EMBL" id="OAO95859.1"/>
    </source>
</evidence>
<evidence type="ECO:0000256" key="4">
    <source>
        <dbReference type="ARBA" id="ARBA00023125"/>
    </source>
</evidence>
<keyword evidence="6" id="KW-0539">Nucleus</keyword>
<keyword evidence="4" id="KW-0238">DNA-binding</keyword>
<organism evidence="9 10">
    <name type="scientific">Arabidopsis thaliana</name>
    <name type="common">Mouse-ear cress</name>
    <dbReference type="NCBI Taxonomy" id="3702"/>
    <lineage>
        <taxon>Eukaryota</taxon>
        <taxon>Viridiplantae</taxon>
        <taxon>Streptophyta</taxon>
        <taxon>Embryophyta</taxon>
        <taxon>Tracheophyta</taxon>
        <taxon>Spermatophyta</taxon>
        <taxon>Magnoliopsida</taxon>
        <taxon>eudicotyledons</taxon>
        <taxon>Gunneridae</taxon>
        <taxon>Pentapetalae</taxon>
        <taxon>rosids</taxon>
        <taxon>malvids</taxon>
        <taxon>Brassicales</taxon>
        <taxon>Brassicaceae</taxon>
        <taxon>Camelineae</taxon>
        <taxon>Arabidopsis</taxon>
    </lineage>
</organism>
<keyword evidence="3" id="KW-0805">Transcription regulation</keyword>
<feature type="domain" description="AP2/ERF" evidence="8">
    <location>
        <begin position="26"/>
        <end position="83"/>
    </location>
</feature>
<dbReference type="CDD" id="cd00018">
    <property type="entry name" value="AP2"/>
    <property type="match status" value="1"/>
</dbReference>
<evidence type="ECO:0000313" key="10">
    <source>
        <dbReference type="Proteomes" id="UP000078284"/>
    </source>
</evidence>
<dbReference type="AlphaFoldDB" id="A0A178UPQ8"/>
<dbReference type="Pfam" id="PF00847">
    <property type="entry name" value="AP2"/>
    <property type="match status" value="1"/>
</dbReference>
<dbReference type="PRINTS" id="PR00367">
    <property type="entry name" value="ETHRSPELEMNT"/>
</dbReference>
<dbReference type="Gene3D" id="3.30.730.10">
    <property type="entry name" value="AP2/ERF domain"/>
    <property type="match status" value="1"/>
</dbReference>
<evidence type="ECO:0000259" key="8">
    <source>
        <dbReference type="PROSITE" id="PS51032"/>
    </source>
</evidence>
<sequence length="137" mass="15532">MGNLTKEEFMHVLRRQSTGFPRGSSKYRGVTLHKCGRWESRLGQFLNKKYVYLGLFDTEIEAARAYDKAAIKCNGKDAVTNFDPKVYEEEEDLSSETTRNGHNLGLSLGESSSEEFRLKSDVSVHVCVCILFLSENN</sequence>
<comment type="subcellular location">
    <subcellularLocation>
        <location evidence="1">Nucleus</location>
    </subcellularLocation>
</comment>
<dbReference type="ExpressionAtlas" id="A0A178UPQ8">
    <property type="expression patterns" value="baseline and differential"/>
</dbReference>
<evidence type="ECO:0000256" key="3">
    <source>
        <dbReference type="ARBA" id="ARBA00023015"/>
    </source>
</evidence>
<accession>A0A178UPQ8</accession>
<dbReference type="GO" id="GO:0003677">
    <property type="term" value="F:DNA binding"/>
    <property type="evidence" value="ECO:0007669"/>
    <property type="project" value="UniProtKB-KW"/>
</dbReference>
<dbReference type="Proteomes" id="UP000078284">
    <property type="component" value="Chromosome 5"/>
</dbReference>
<comment type="caution">
    <text evidence="9">The sequence shown here is derived from an EMBL/GenBank/DDBJ whole genome shotgun (WGS) entry which is preliminary data.</text>
</comment>
<evidence type="ECO:0000256" key="7">
    <source>
        <dbReference type="ARBA" id="ARBA00037973"/>
    </source>
</evidence>
<reference evidence="10" key="1">
    <citation type="journal article" date="2016" name="Proc. Natl. Acad. Sci. U.S.A.">
        <title>Chromosome-level assembly of Arabidopsis thaliana Ler reveals the extent of translocation and inversion polymorphisms.</title>
        <authorList>
            <person name="Zapata L."/>
            <person name="Ding J."/>
            <person name="Willing E.M."/>
            <person name="Hartwig B."/>
            <person name="Bezdan D."/>
            <person name="Jiao W.B."/>
            <person name="Patel V."/>
            <person name="Velikkakam James G."/>
            <person name="Koornneef M."/>
            <person name="Ossowski S."/>
            <person name="Schneeberger K."/>
        </authorList>
    </citation>
    <scope>NUCLEOTIDE SEQUENCE [LARGE SCALE GENOMIC DNA]</scope>
    <source>
        <strain evidence="10">cv. Landsberg erecta</strain>
    </source>
</reference>
<dbReference type="InterPro" id="IPR036955">
    <property type="entry name" value="AP2/ERF_dom_sf"/>
</dbReference>
<dbReference type="SUPFAM" id="SSF54171">
    <property type="entry name" value="DNA-binding domain"/>
    <property type="match status" value="1"/>
</dbReference>
<evidence type="ECO:0000256" key="5">
    <source>
        <dbReference type="ARBA" id="ARBA00023163"/>
    </source>
</evidence>
<keyword evidence="2" id="KW-0677">Repeat</keyword>
<dbReference type="FunFam" id="3.30.730.10:FF:000002">
    <property type="entry name" value="AP2-like ethylene-responsive transcription factor"/>
    <property type="match status" value="1"/>
</dbReference>
<dbReference type="PANTHER" id="PTHR32467:SF188">
    <property type="entry name" value="AP2-LIKE ETHYLENE-RESPONSIVE TRANSCRIPTION FACTOR TOE3"/>
    <property type="match status" value="1"/>
</dbReference>
<dbReference type="GO" id="GO:0003700">
    <property type="term" value="F:DNA-binding transcription factor activity"/>
    <property type="evidence" value="ECO:0007669"/>
    <property type="project" value="InterPro"/>
</dbReference>
<comment type="similarity">
    <text evidence="7">Belongs to the AP2/ERF transcription factor family. AP2 subfamily.</text>
</comment>
<name>A0A178UPQ8_ARATH</name>
<dbReference type="SMART" id="SM00380">
    <property type="entry name" value="AP2"/>
    <property type="match status" value="1"/>
</dbReference>
<protein>
    <recommendedName>
        <fullName evidence="8">AP2/ERF domain-containing protein</fullName>
    </recommendedName>
</protein>
<dbReference type="InterPro" id="IPR016177">
    <property type="entry name" value="DNA-bd_dom_sf"/>
</dbReference>
<gene>
    <name evidence="9" type="ordered locus">AXX17_At5g67230</name>
</gene>
<dbReference type="GO" id="GO:0005634">
    <property type="term" value="C:nucleus"/>
    <property type="evidence" value="ECO:0007669"/>
    <property type="project" value="UniProtKB-SubCell"/>
</dbReference>
<dbReference type="PANTHER" id="PTHR32467">
    <property type="entry name" value="AP2-LIKE ETHYLENE-RESPONSIVE TRANSCRIPTION FACTOR"/>
    <property type="match status" value="1"/>
</dbReference>